<sequence length="150" mass="17292">MLLRLCLRNVLATRHISVKPTKSPEPRFSESAAFQGRKRGAGVAQTPYRFDYYTTDEFINKKLLSAIGSLVVFIAYFAYLRQPSDLDEIWTAPPHVLTANFQRKMLREQIKQAEAKGQDTTLLRAELDYVDVKEAALQIQFQQQDRKKRA</sequence>
<keyword evidence="2" id="KW-1185">Reference proteome</keyword>
<evidence type="ECO:0000313" key="3">
    <source>
        <dbReference type="WBParaSite" id="ACAC_0001309601-mRNA-1"/>
    </source>
</evidence>
<dbReference type="WBParaSite" id="ACAC_0001309601-mRNA-1">
    <property type="protein sequence ID" value="ACAC_0001309601-mRNA-1"/>
    <property type="gene ID" value="ACAC_0001309601"/>
</dbReference>
<proteinExistence type="predicted"/>
<accession>A0A0K0DMZ1</accession>
<name>A0A0K0DMZ1_ANGCA</name>
<reference evidence="3" key="2">
    <citation type="submission" date="2017-02" db="UniProtKB">
        <authorList>
            <consortium name="WormBaseParasite"/>
        </authorList>
    </citation>
    <scope>IDENTIFICATION</scope>
</reference>
<keyword evidence="1" id="KW-0472">Membrane</keyword>
<keyword evidence="1" id="KW-0812">Transmembrane</keyword>
<protein>
    <submittedName>
        <fullName evidence="3">Uncharacterized protein</fullName>
    </submittedName>
</protein>
<evidence type="ECO:0000313" key="2">
    <source>
        <dbReference type="Proteomes" id="UP000035642"/>
    </source>
</evidence>
<organism evidence="2 3">
    <name type="scientific">Angiostrongylus cantonensis</name>
    <name type="common">Rat lungworm</name>
    <dbReference type="NCBI Taxonomy" id="6313"/>
    <lineage>
        <taxon>Eukaryota</taxon>
        <taxon>Metazoa</taxon>
        <taxon>Ecdysozoa</taxon>
        <taxon>Nematoda</taxon>
        <taxon>Chromadorea</taxon>
        <taxon>Rhabditida</taxon>
        <taxon>Rhabditina</taxon>
        <taxon>Rhabditomorpha</taxon>
        <taxon>Strongyloidea</taxon>
        <taxon>Metastrongylidae</taxon>
        <taxon>Angiostrongylus</taxon>
    </lineage>
</organism>
<dbReference type="Proteomes" id="UP000035642">
    <property type="component" value="Unassembled WGS sequence"/>
</dbReference>
<dbReference type="AlphaFoldDB" id="A0A0K0DMZ1"/>
<feature type="transmembrane region" description="Helical" evidence="1">
    <location>
        <begin position="63"/>
        <end position="80"/>
    </location>
</feature>
<keyword evidence="1" id="KW-1133">Transmembrane helix</keyword>
<evidence type="ECO:0000256" key="1">
    <source>
        <dbReference type="SAM" id="Phobius"/>
    </source>
</evidence>
<dbReference type="STRING" id="6313.A0A0K0DMZ1"/>
<reference evidence="2" key="1">
    <citation type="submission" date="2012-09" db="EMBL/GenBank/DDBJ databases">
        <authorList>
            <person name="Martin A.A."/>
        </authorList>
    </citation>
    <scope>NUCLEOTIDE SEQUENCE</scope>
</reference>